<dbReference type="PANTHER" id="PTHR13528:SF2">
    <property type="entry name" value="LARGE RIBOSOMAL SUBUNIT PROTEIN BL28M"/>
    <property type="match status" value="1"/>
</dbReference>
<keyword evidence="2 5" id="KW-0689">Ribosomal protein</keyword>
<dbReference type="InterPro" id="IPR026569">
    <property type="entry name" value="Ribosomal_bL28"/>
</dbReference>
<evidence type="ECO:0000256" key="5">
    <source>
        <dbReference type="HAMAP-Rule" id="MF_00373"/>
    </source>
</evidence>
<dbReference type="NCBIfam" id="TIGR00009">
    <property type="entry name" value="L28"/>
    <property type="match status" value="1"/>
</dbReference>
<dbReference type="GO" id="GO:0006412">
    <property type="term" value="P:translation"/>
    <property type="evidence" value="ECO:0007669"/>
    <property type="project" value="UniProtKB-UniRule"/>
</dbReference>
<dbReference type="SUPFAM" id="SSF143800">
    <property type="entry name" value="L28p-like"/>
    <property type="match status" value="1"/>
</dbReference>
<keyword evidence="3 5" id="KW-0687">Ribonucleoprotein</keyword>
<evidence type="ECO:0000256" key="1">
    <source>
        <dbReference type="ARBA" id="ARBA00008760"/>
    </source>
</evidence>
<dbReference type="HAMAP" id="MF_00373">
    <property type="entry name" value="Ribosomal_bL28"/>
    <property type="match status" value="1"/>
</dbReference>
<evidence type="ECO:0000256" key="2">
    <source>
        <dbReference type="ARBA" id="ARBA00022980"/>
    </source>
</evidence>
<dbReference type="InterPro" id="IPR034704">
    <property type="entry name" value="Ribosomal_bL28/bL31-like_sf"/>
</dbReference>
<dbReference type="Gene3D" id="2.30.170.40">
    <property type="entry name" value="Ribosomal protein L28/L24"/>
    <property type="match status" value="1"/>
</dbReference>
<dbReference type="GO" id="GO:0005840">
    <property type="term" value="C:ribosome"/>
    <property type="evidence" value="ECO:0007669"/>
    <property type="project" value="UniProtKB-KW"/>
</dbReference>
<proteinExistence type="inferred from homology"/>
<dbReference type="FunFam" id="2.30.170.40:FF:000001">
    <property type="entry name" value="50S ribosomal protein L28"/>
    <property type="match status" value="1"/>
</dbReference>
<reference evidence="6 7" key="1">
    <citation type="submission" date="2020-02" db="EMBL/GenBank/DDBJ databases">
        <title>Out from the shadows clarifying the taxonomy of the family Cryomorphaceae and related taxa by utilizing the GTDB taxonomic framework.</title>
        <authorList>
            <person name="Bowman J.P."/>
        </authorList>
    </citation>
    <scope>NUCLEOTIDE SEQUENCE [LARGE SCALE GENOMIC DNA]</scope>
    <source>
        <strain evidence="6 7">QSSC 1-22</strain>
    </source>
</reference>
<evidence type="ECO:0000256" key="4">
    <source>
        <dbReference type="ARBA" id="ARBA00035174"/>
    </source>
</evidence>
<keyword evidence="7" id="KW-1185">Reference proteome</keyword>
<dbReference type="GO" id="GO:0003735">
    <property type="term" value="F:structural constituent of ribosome"/>
    <property type="evidence" value="ECO:0007669"/>
    <property type="project" value="InterPro"/>
</dbReference>
<comment type="similarity">
    <text evidence="1 5">Belongs to the bacterial ribosomal protein bL28 family.</text>
</comment>
<evidence type="ECO:0000313" key="6">
    <source>
        <dbReference type="EMBL" id="NEN22572.1"/>
    </source>
</evidence>
<evidence type="ECO:0000256" key="3">
    <source>
        <dbReference type="ARBA" id="ARBA00023274"/>
    </source>
</evidence>
<dbReference type="InterPro" id="IPR001383">
    <property type="entry name" value="Ribosomal_bL28_bact-type"/>
</dbReference>
<sequence length="79" mass="9091">MPRICQLTGKKAMVGNNVSFSKRRTKRRFLPNLIKKNFYLPHEDKWVALTISTKALRTVNKIGIEKALKRAKEKGFFAG</sequence>
<comment type="caution">
    <text evidence="6">The sequence shown here is derived from an EMBL/GenBank/DDBJ whole genome shotgun (WGS) entry which is preliminary data.</text>
</comment>
<protein>
    <recommendedName>
        <fullName evidence="4 5">Large ribosomal subunit protein bL28</fullName>
    </recommendedName>
</protein>
<accession>A0A7K3WNY2</accession>
<dbReference type="RefSeq" id="WP_163283295.1">
    <property type="nucleotide sequence ID" value="NZ_JAAGVY010000003.1"/>
</dbReference>
<dbReference type="InterPro" id="IPR037147">
    <property type="entry name" value="Ribosomal_bL28_sf"/>
</dbReference>
<dbReference type="AlphaFoldDB" id="A0A7K3WNY2"/>
<dbReference type="Pfam" id="PF00830">
    <property type="entry name" value="Ribosomal_L28"/>
    <property type="match status" value="1"/>
</dbReference>
<dbReference type="EMBL" id="JAAGVY010000003">
    <property type="protein sequence ID" value="NEN22572.1"/>
    <property type="molecule type" value="Genomic_DNA"/>
</dbReference>
<organism evidence="6 7">
    <name type="scientific">Cryomorpha ignava</name>
    <dbReference type="NCBI Taxonomy" id="101383"/>
    <lineage>
        <taxon>Bacteria</taxon>
        <taxon>Pseudomonadati</taxon>
        <taxon>Bacteroidota</taxon>
        <taxon>Flavobacteriia</taxon>
        <taxon>Flavobacteriales</taxon>
        <taxon>Cryomorphaceae</taxon>
        <taxon>Cryomorpha</taxon>
    </lineage>
</organism>
<evidence type="ECO:0000313" key="7">
    <source>
        <dbReference type="Proteomes" id="UP000486602"/>
    </source>
</evidence>
<dbReference type="GO" id="GO:1990904">
    <property type="term" value="C:ribonucleoprotein complex"/>
    <property type="evidence" value="ECO:0007669"/>
    <property type="project" value="UniProtKB-KW"/>
</dbReference>
<dbReference type="Proteomes" id="UP000486602">
    <property type="component" value="Unassembled WGS sequence"/>
</dbReference>
<dbReference type="PANTHER" id="PTHR13528">
    <property type="entry name" value="39S RIBOSOMAL PROTEIN L28, MITOCHONDRIAL"/>
    <property type="match status" value="1"/>
</dbReference>
<gene>
    <name evidence="5" type="primary">rpmB</name>
    <name evidence="6" type="ORF">G3O08_03520</name>
</gene>
<name>A0A7K3WNY2_9FLAO</name>